<dbReference type="RefSeq" id="YP_010112627.1">
    <property type="nucleotide sequence ID" value="NC_055894.1"/>
</dbReference>
<dbReference type="GeneID" id="65131204"/>
<dbReference type="Proteomes" id="UP000593734">
    <property type="component" value="Segment"/>
</dbReference>
<dbReference type="InterPro" id="IPR022741">
    <property type="entry name" value="Phage_B103_Gp8"/>
</dbReference>
<dbReference type="EMBL" id="MT774401">
    <property type="protein sequence ID" value="QOR57175.1"/>
    <property type="molecule type" value="Genomic_DNA"/>
</dbReference>
<keyword evidence="2" id="KW-0945">Host-virus interaction</keyword>
<keyword evidence="3" id="KW-1161">Viral attachment to host cell</keyword>
<evidence type="ECO:0000313" key="7">
    <source>
        <dbReference type="Proteomes" id="UP000593734"/>
    </source>
</evidence>
<dbReference type="InterPro" id="IPR054500">
    <property type="entry name" value="Phage_fiber_rpt"/>
</dbReference>
<dbReference type="Pfam" id="PF11133">
    <property type="entry name" value="Phage_head_fibr"/>
    <property type="match status" value="1"/>
</dbReference>
<dbReference type="GO" id="GO:0046718">
    <property type="term" value="P:symbiont entry into host cell"/>
    <property type="evidence" value="ECO:0007669"/>
    <property type="project" value="UniProtKB-KW"/>
</dbReference>
<keyword evidence="5" id="KW-1160">Virus entry into host cell</keyword>
<evidence type="ECO:0000256" key="4">
    <source>
        <dbReference type="ARBA" id="ARBA00022844"/>
    </source>
</evidence>
<evidence type="ECO:0000256" key="1">
    <source>
        <dbReference type="ARBA" id="ARBA00004328"/>
    </source>
</evidence>
<dbReference type="KEGG" id="vg:65131204"/>
<evidence type="ECO:0000256" key="2">
    <source>
        <dbReference type="ARBA" id="ARBA00022581"/>
    </source>
</evidence>
<keyword evidence="7" id="KW-1185">Reference proteome</keyword>
<evidence type="ECO:0000256" key="3">
    <source>
        <dbReference type="ARBA" id="ARBA00022804"/>
    </source>
</evidence>
<comment type="subcellular location">
    <subcellularLocation>
        <location evidence="1">Virion</location>
    </subcellularLocation>
</comment>
<dbReference type="GO" id="GO:0019062">
    <property type="term" value="P:virion attachment to host cell"/>
    <property type="evidence" value="ECO:0007669"/>
    <property type="project" value="UniProtKB-KW"/>
</dbReference>
<evidence type="ECO:0000313" key="6">
    <source>
        <dbReference type="EMBL" id="QOR57175.1"/>
    </source>
</evidence>
<dbReference type="Pfam" id="PF22337">
    <property type="entry name" value="Phage_fiber_rpt"/>
    <property type="match status" value="1"/>
</dbReference>
<sequence length="184" mass="19374">MTRITRSYIAPNPKEFDYWVDLAADPKGNVIKYYAGSSKWLPINDDTDNDQSAKIAALESGKVDKVEGKELSSNDFTDAYKTKLDGIAAQANKYVLPTATAKIIGGVKVGANISYSNGTISLNKANVTSALGYTPPTADTKVTINNTLTSNSTTEALAAAQGKALKDLIDALTARVAALEAPAA</sequence>
<keyword evidence="4" id="KW-0946">Virion</keyword>
<protein>
    <recommendedName>
        <fullName evidence="8">Tail fiber protein</fullName>
    </recommendedName>
</protein>
<evidence type="ECO:0008006" key="8">
    <source>
        <dbReference type="Google" id="ProtNLM"/>
    </source>
</evidence>
<dbReference type="GO" id="GO:0044423">
    <property type="term" value="C:virion component"/>
    <property type="evidence" value="ECO:0007669"/>
    <property type="project" value="UniProtKB-KW"/>
</dbReference>
<evidence type="ECO:0000256" key="5">
    <source>
        <dbReference type="ARBA" id="ARBA00023296"/>
    </source>
</evidence>
<reference evidence="6 7" key="1">
    <citation type="submission" date="2020-07" db="EMBL/GenBank/DDBJ databases">
        <title>Taxonomic proposal: Crassvirales, a new order of highly abundant and diverse bacterial viruses.</title>
        <authorList>
            <person name="Shkoporov A.N."/>
            <person name="Stockdale S.R."/>
            <person name="Guerin E."/>
            <person name="Ross R.P."/>
            <person name="Hill C."/>
        </authorList>
    </citation>
    <scope>NUCLEOTIDE SEQUENCE [LARGE SCALE GENOMIC DNA]</scope>
</reference>
<accession>A0A7M1RRV2</accession>
<organism evidence="6 7">
    <name type="scientific">uncultured phage cr6_1</name>
    <dbReference type="NCBI Taxonomy" id="2772085"/>
    <lineage>
        <taxon>Viruses</taxon>
        <taxon>Duplodnaviria</taxon>
        <taxon>Heunggongvirae</taxon>
        <taxon>Uroviricota</taxon>
        <taxon>Caudoviricetes</taxon>
        <taxon>Crassvirales</taxon>
        <taxon>Suoliviridae</taxon>
        <taxon>Bearivirinae</taxon>
        <taxon>Afonbuvirus</taxon>
        <taxon>Afonbuvirus faecalis</taxon>
    </lineage>
</organism>
<proteinExistence type="predicted"/>
<name>A0A7M1RRV2_9CAUD</name>